<protein>
    <submittedName>
        <fullName evidence="2">Uncharacterized protein</fullName>
    </submittedName>
</protein>
<evidence type="ECO:0000256" key="1">
    <source>
        <dbReference type="SAM" id="SignalP"/>
    </source>
</evidence>
<evidence type="ECO:0000313" key="2">
    <source>
        <dbReference type="EMBL" id="BCS89124.1"/>
    </source>
</evidence>
<reference evidence="2" key="1">
    <citation type="journal article" date="2022" name="Arch. Microbiol.">
        <title>Pseudodesulfovibrio sediminis sp. nov., a mesophilic and neutrophilic sulfate-reducing bacterium isolated from sediment of a brackish lake.</title>
        <authorList>
            <person name="Takahashi A."/>
            <person name="Kojima H."/>
            <person name="Watanabe M."/>
            <person name="Fukui M."/>
        </authorList>
    </citation>
    <scope>NUCLEOTIDE SEQUENCE</scope>
    <source>
        <strain evidence="2">SF6</strain>
    </source>
</reference>
<name>A0ABM7P6G2_9BACT</name>
<dbReference type="RefSeq" id="WP_229591112.1">
    <property type="nucleotide sequence ID" value="NZ_AP024485.1"/>
</dbReference>
<dbReference type="EMBL" id="AP024485">
    <property type="protein sequence ID" value="BCS89124.1"/>
    <property type="molecule type" value="Genomic_DNA"/>
</dbReference>
<feature type="signal peptide" evidence="1">
    <location>
        <begin position="1"/>
        <end position="25"/>
    </location>
</feature>
<feature type="chain" id="PRO_5046922509" evidence="1">
    <location>
        <begin position="26"/>
        <end position="389"/>
    </location>
</feature>
<evidence type="ECO:0000313" key="3">
    <source>
        <dbReference type="Proteomes" id="UP001053296"/>
    </source>
</evidence>
<sequence>MQISTLRLLSVFSALVFLFVTGASAFAGKGEITPSIMVQSAYDDNVQYKGKSDWEFRSTPAVKLEYGQENWTLSGGGSADFFKYAELTDSDRENYKLWLGGERYLTERFLLNFESSFSYDHTFVDEYTESGSVTEQALRRKYMVMPGAMWNATEKDQLSLGLPLSTIRYAGKDNPDSTTRGGVVGWTHALNNELVSLIWQGSYTNYHYSRLDGDTNEDVYMVMGGLSYKPSELIDLKGLVGLGYADSKVSFDTLPDMTNEETFFSFDLSGTYSRERWKFTLGADRKVSPSIYGESSLRTRGRVSGDYAFTERFSLYCETAYYETETNGLISSDRDRTYYVRPWLKYRLSEDMTIRLEYKFTNTKDLRTQKEQQQNRMALRFEYAFPTDF</sequence>
<keyword evidence="1" id="KW-0732">Signal</keyword>
<dbReference type="Proteomes" id="UP001053296">
    <property type="component" value="Chromosome"/>
</dbReference>
<gene>
    <name evidence="2" type="ORF">PSDVSF_23660</name>
</gene>
<keyword evidence="3" id="KW-1185">Reference proteome</keyword>
<dbReference type="InterPro" id="IPR023614">
    <property type="entry name" value="Porin_dom_sf"/>
</dbReference>
<dbReference type="Gene3D" id="2.40.160.10">
    <property type="entry name" value="Porin"/>
    <property type="match status" value="1"/>
</dbReference>
<accession>A0ABM7P6G2</accession>
<organism evidence="2 3">
    <name type="scientific">Pseudodesulfovibrio sediminis</name>
    <dbReference type="NCBI Taxonomy" id="2810563"/>
    <lineage>
        <taxon>Bacteria</taxon>
        <taxon>Pseudomonadati</taxon>
        <taxon>Thermodesulfobacteriota</taxon>
        <taxon>Desulfovibrionia</taxon>
        <taxon>Desulfovibrionales</taxon>
        <taxon>Desulfovibrionaceae</taxon>
    </lineage>
</organism>
<proteinExistence type="predicted"/>
<dbReference type="SUPFAM" id="SSF56935">
    <property type="entry name" value="Porins"/>
    <property type="match status" value="1"/>
</dbReference>